<dbReference type="EMBL" id="CP121689">
    <property type="protein sequence ID" value="WZL77209.1"/>
    <property type="molecule type" value="Genomic_DNA"/>
</dbReference>
<evidence type="ECO:0000256" key="8">
    <source>
        <dbReference type="ARBA" id="ARBA00022801"/>
    </source>
</evidence>
<gene>
    <name evidence="15" type="primary">pbpC</name>
    <name evidence="15" type="ORF">QBE54_01995</name>
</gene>
<feature type="domain" description="Penicillin-binding protein transpeptidase" evidence="12">
    <location>
        <begin position="276"/>
        <end position="537"/>
    </location>
</feature>
<evidence type="ECO:0000256" key="1">
    <source>
        <dbReference type="ARBA" id="ARBA00004752"/>
    </source>
</evidence>
<dbReference type="PANTHER" id="PTHR32282">
    <property type="entry name" value="BINDING PROTEIN TRANSPEPTIDASE, PUTATIVE-RELATED"/>
    <property type="match status" value="1"/>
</dbReference>
<keyword evidence="16" id="KW-1185">Reference proteome</keyword>
<dbReference type="SUPFAM" id="SSF53955">
    <property type="entry name" value="Lysozyme-like"/>
    <property type="match status" value="1"/>
</dbReference>
<evidence type="ECO:0000256" key="4">
    <source>
        <dbReference type="ARBA" id="ARBA00022645"/>
    </source>
</evidence>
<dbReference type="InterPro" id="IPR036950">
    <property type="entry name" value="PBP_transglycosylase"/>
</dbReference>
<keyword evidence="8" id="KW-0378">Hydrolase</keyword>
<dbReference type="Pfam" id="PF06832">
    <property type="entry name" value="BiPBP_C"/>
    <property type="match status" value="1"/>
</dbReference>
<evidence type="ECO:0000256" key="3">
    <source>
        <dbReference type="ARBA" id="ARBA00007739"/>
    </source>
</evidence>
<comment type="pathway">
    <text evidence="1">Cell wall biogenesis; peptidoglycan biosynthesis.</text>
</comment>
<dbReference type="Pfam" id="PF00905">
    <property type="entry name" value="Transpeptidase"/>
    <property type="match status" value="1"/>
</dbReference>
<dbReference type="InterPro" id="IPR001460">
    <property type="entry name" value="PCN-bd_Tpept"/>
</dbReference>
<comment type="catalytic activity">
    <reaction evidence="11">
        <text>[GlcNAc-(1-&gt;4)-Mur2Ac(oyl-L-Ala-gamma-D-Glu-L-Lys-D-Ala-D-Ala)](n)-di-trans,octa-cis-undecaprenyl diphosphate + beta-D-GlcNAc-(1-&gt;4)-Mur2Ac(oyl-L-Ala-gamma-D-Glu-L-Lys-D-Ala-D-Ala)-di-trans,octa-cis-undecaprenyl diphosphate = [GlcNAc-(1-&gt;4)-Mur2Ac(oyl-L-Ala-gamma-D-Glu-L-Lys-D-Ala-D-Ala)](n+1)-di-trans,octa-cis-undecaprenyl diphosphate + di-trans,octa-cis-undecaprenyl diphosphate + H(+)</text>
        <dbReference type="Rhea" id="RHEA:23708"/>
        <dbReference type="Rhea" id="RHEA-COMP:9602"/>
        <dbReference type="Rhea" id="RHEA-COMP:9603"/>
        <dbReference type="ChEBI" id="CHEBI:15378"/>
        <dbReference type="ChEBI" id="CHEBI:58405"/>
        <dbReference type="ChEBI" id="CHEBI:60033"/>
        <dbReference type="ChEBI" id="CHEBI:78435"/>
        <dbReference type="EC" id="2.4.99.28"/>
    </reaction>
</comment>
<evidence type="ECO:0000259" key="14">
    <source>
        <dbReference type="Pfam" id="PF06832"/>
    </source>
</evidence>
<evidence type="ECO:0000256" key="2">
    <source>
        <dbReference type="ARBA" id="ARBA00007090"/>
    </source>
</evidence>
<dbReference type="InterPro" id="IPR011815">
    <property type="entry name" value="PBP_1c"/>
</dbReference>
<dbReference type="EC" id="2.4.99.28" evidence="10"/>
<organism evidence="15 16">
    <name type="scientific">Thermatribacter velox</name>
    <dbReference type="NCBI Taxonomy" id="3039681"/>
    <lineage>
        <taxon>Bacteria</taxon>
        <taxon>Pseudomonadati</taxon>
        <taxon>Atribacterota</taxon>
        <taxon>Atribacteria</taxon>
        <taxon>Atribacterales</taxon>
        <taxon>Thermatribacteraceae</taxon>
        <taxon>Thermatribacter</taxon>
    </lineage>
</organism>
<evidence type="ECO:0000256" key="11">
    <source>
        <dbReference type="ARBA" id="ARBA00049902"/>
    </source>
</evidence>
<dbReference type="InterPro" id="IPR050396">
    <property type="entry name" value="Glycosyltr_51/Transpeptidase"/>
</dbReference>
<evidence type="ECO:0000256" key="5">
    <source>
        <dbReference type="ARBA" id="ARBA00022670"/>
    </source>
</evidence>
<sequence>MVLPLPLEKIKNLETSAVVLDRRGEWLCTFLSPQEEYVFPVSLEAMGKWLPLVALELEDRRFFMHRGVDFPALLREFLNFLVHGRNTSGASTVTSQLIRLVEPRPRNIWSKFLEFVLALKLESVMSKEEILEAYLNWVPVGGNLRGVEAGGRYYFGKAARELSLSEACVLAGLFPRPERLRPDLHLSEAIRKRDRVLRTLYQRGVITAEEYRGALSEMVSGRTHPFPQLAYHASLWLRELVEEQIIQSTIDGRLQEWIERVTSNYLLSFDSQITLACVLVDNRNAEILAYLGNARWKEKTPGGWVDCARALRSPGSALKPFAYLLAFERGLLVPSSLLSDVPWGFSGNTPRNFDDKFRGPVTVREALAASLNVPAVRLGRKLGYDSLLSYLREAGFSHLTGDPRFYGDALLLGGCEVSPLEMAQGYLVLATLGKWRPLQILKGTRSVPLWKNLATEEASFLVADILAERIREEGSSQGGDSLLFAFKTGTSSGLRDAWTICYHPRYTLVVWMGDPRGRSHMELVGIRAAFPIARRIMAYLLKGSGEFYTPPLGIVFREVCPVSGKLSTERCPGSVLAPFIKDVSPLEKCDVHSGLTADTADFDFSLQGVWYPQAVSIVSPIRGKKYLLSNPQGVVQIPLSFEGEEDVFWFVDGDFAGRARPRETLFVELGKGEHRVSLCSQKGMIEEVLFEIGPPGKEVAGGEML</sequence>
<keyword evidence="4" id="KW-0121">Carboxypeptidase</keyword>
<evidence type="ECO:0000256" key="6">
    <source>
        <dbReference type="ARBA" id="ARBA00022676"/>
    </source>
</evidence>
<evidence type="ECO:0000259" key="13">
    <source>
        <dbReference type="Pfam" id="PF00912"/>
    </source>
</evidence>
<dbReference type="InterPro" id="IPR023346">
    <property type="entry name" value="Lysozyme-like_dom_sf"/>
</dbReference>
<dbReference type="SUPFAM" id="SSF56601">
    <property type="entry name" value="beta-lactamase/transpeptidase-like"/>
    <property type="match status" value="1"/>
</dbReference>
<dbReference type="InterPro" id="IPR012338">
    <property type="entry name" value="Beta-lactam/transpept-like"/>
</dbReference>
<dbReference type="Gene3D" id="1.10.3810.10">
    <property type="entry name" value="Biosynthetic peptidoglycan transglycosylase-like"/>
    <property type="match status" value="1"/>
</dbReference>
<keyword evidence="9" id="KW-0511">Multifunctional enzyme</keyword>
<dbReference type="PANTHER" id="PTHR32282:SF15">
    <property type="entry name" value="PENICILLIN-BINDING PROTEIN 1C"/>
    <property type="match status" value="1"/>
</dbReference>
<comment type="similarity">
    <text evidence="2">In the C-terminal section; belongs to the transpeptidase family.</text>
</comment>
<evidence type="ECO:0000256" key="9">
    <source>
        <dbReference type="ARBA" id="ARBA00023268"/>
    </source>
</evidence>
<dbReference type="NCBIfam" id="TIGR02073">
    <property type="entry name" value="PBP_1c"/>
    <property type="match status" value="1"/>
</dbReference>
<dbReference type="RefSeq" id="WP_369019374.1">
    <property type="nucleotide sequence ID" value="NZ_CP121689.1"/>
</dbReference>
<dbReference type="Pfam" id="PF00912">
    <property type="entry name" value="Transgly"/>
    <property type="match status" value="1"/>
</dbReference>
<evidence type="ECO:0000256" key="7">
    <source>
        <dbReference type="ARBA" id="ARBA00022679"/>
    </source>
</evidence>
<evidence type="ECO:0000256" key="10">
    <source>
        <dbReference type="ARBA" id="ARBA00044770"/>
    </source>
</evidence>
<dbReference type="InterPro" id="IPR001264">
    <property type="entry name" value="Glyco_trans_51"/>
</dbReference>
<keyword evidence="6" id="KW-0328">Glycosyltransferase</keyword>
<dbReference type="Proteomes" id="UP001461341">
    <property type="component" value="Chromosome"/>
</dbReference>
<evidence type="ECO:0000259" key="12">
    <source>
        <dbReference type="Pfam" id="PF00905"/>
    </source>
</evidence>
<name>A0ABZ2YGV7_9BACT</name>
<dbReference type="Gene3D" id="3.40.710.10">
    <property type="entry name" value="DD-peptidase/beta-lactamase superfamily"/>
    <property type="match status" value="1"/>
</dbReference>
<evidence type="ECO:0000313" key="16">
    <source>
        <dbReference type="Proteomes" id="UP001461341"/>
    </source>
</evidence>
<proteinExistence type="inferred from homology"/>
<accession>A0ABZ2YGV7</accession>
<feature type="domain" description="Penicillin-binding C-terminal" evidence="14">
    <location>
        <begin position="613"/>
        <end position="688"/>
    </location>
</feature>
<protein>
    <recommendedName>
        <fullName evidence="10">peptidoglycan glycosyltransferase</fullName>
        <ecNumber evidence="10">2.4.99.28</ecNumber>
    </recommendedName>
</protein>
<comment type="similarity">
    <text evidence="3">In the N-terminal section; belongs to the glycosyltransferase 51 family.</text>
</comment>
<evidence type="ECO:0000313" key="15">
    <source>
        <dbReference type="EMBL" id="WZL77209.1"/>
    </source>
</evidence>
<keyword evidence="7" id="KW-0808">Transferase</keyword>
<dbReference type="InterPro" id="IPR009647">
    <property type="entry name" value="PBP_C"/>
</dbReference>
<keyword evidence="5" id="KW-0645">Protease</keyword>
<feature type="domain" description="Glycosyl transferase family 51" evidence="13">
    <location>
        <begin position="34"/>
        <end position="199"/>
    </location>
</feature>
<reference evidence="15 16" key="1">
    <citation type="submission" date="2023-03" db="EMBL/GenBank/DDBJ databases">
        <title>Novel Species.</title>
        <authorList>
            <person name="Ma S."/>
        </authorList>
    </citation>
    <scope>NUCLEOTIDE SEQUENCE [LARGE SCALE GENOMIC DNA]</scope>
    <source>
        <strain evidence="15 16">B11</strain>
    </source>
</reference>